<evidence type="ECO:0000256" key="5">
    <source>
        <dbReference type="ARBA" id="ARBA00022692"/>
    </source>
</evidence>
<keyword evidence="7" id="KW-0653">Protein transport</keyword>
<dbReference type="GO" id="GO:0070762">
    <property type="term" value="C:nuclear pore transmembrane ring"/>
    <property type="evidence" value="ECO:0007669"/>
    <property type="project" value="TreeGrafter"/>
</dbReference>
<dbReference type="InterPro" id="IPR019049">
    <property type="entry name" value="Nucleoporin_prot_Ndc1/Nup"/>
</dbReference>
<evidence type="ECO:0000256" key="3">
    <source>
        <dbReference type="ARBA" id="ARBA00005760"/>
    </source>
</evidence>
<evidence type="ECO:0000313" key="15">
    <source>
        <dbReference type="Proteomes" id="UP000245383"/>
    </source>
</evidence>
<dbReference type="GO" id="GO:0015031">
    <property type="term" value="P:protein transport"/>
    <property type="evidence" value="ECO:0007669"/>
    <property type="project" value="UniProtKB-KW"/>
</dbReference>
<feature type="transmembrane region" description="Helical" evidence="13">
    <location>
        <begin position="147"/>
        <end position="171"/>
    </location>
</feature>
<reference evidence="14 15" key="1">
    <citation type="journal article" date="2018" name="MBio">
        <title>Comparative Genomics Reveals the Core Gene Toolbox for the Fungus-Insect Symbiosis.</title>
        <authorList>
            <person name="Wang Y."/>
            <person name="Stata M."/>
            <person name="Wang W."/>
            <person name="Stajich J.E."/>
            <person name="White M.M."/>
            <person name="Moncalvo J.M."/>
        </authorList>
    </citation>
    <scope>NUCLEOTIDE SEQUENCE [LARGE SCALE GENOMIC DNA]</scope>
    <source>
        <strain evidence="14 15">SWE-8-4</strain>
    </source>
</reference>
<dbReference type="GO" id="GO:0005816">
    <property type="term" value="C:spindle pole body"/>
    <property type="evidence" value="ECO:0007669"/>
    <property type="project" value="TreeGrafter"/>
</dbReference>
<sequence length="467" mass="53605">MSSNYKSYLDLCELESYNRFKDSFVYALGYSYAVALFLQLKLTFNFLALVKIVAGVYTLKLTFGIFTLFAINILLLNSYGHAQYNEIELQLWPILELIKQKTTLFVLFIGYYSASWIGMKILLSLAVKNDVNMWIYPEGTVGYEVNNPIYSINTIVTILLHSTLTCFILELSFHIYKQLMIEPVEVSSRSLTPEKALVEGLKLDTDPIFQHWAFIELYNISINNSERRKKIYFDVNSSESITWSEISQICLNILTTSIDINRKYLEDLNLKEQKSSTLLGDQILFSNIKSDKPTSSKNTDMLVDKNLLGFDSKLYKFLNSNIQNASLRRLFFNSGVNYNQFINIKLQVYSIRILSNFVVASANEDEYGQILVTVPLIIKILLEYLDVLVQLSNIGSNATSNSNNILAKSNKSGNFIIQTSVKEIYILIQVLRSSIYAIIGRFYEHLAELNLETQTKKQLQFFVDWKG</sequence>
<keyword evidence="4" id="KW-0813">Transport</keyword>
<keyword evidence="11 13" id="KW-0472">Membrane</keyword>
<protein>
    <recommendedName>
        <fullName evidence="16">Nucleoporin NDC1</fullName>
    </recommendedName>
</protein>
<comment type="subcellular location">
    <subcellularLocation>
        <location evidence="1">Nucleus membrane</location>
        <topology evidence="1">Multi-pass membrane protein</topology>
    </subcellularLocation>
    <subcellularLocation>
        <location evidence="2">Nucleus</location>
        <location evidence="2">Nuclear pore complex</location>
    </subcellularLocation>
</comment>
<evidence type="ECO:0000256" key="2">
    <source>
        <dbReference type="ARBA" id="ARBA00004567"/>
    </source>
</evidence>
<dbReference type="GO" id="GO:0031965">
    <property type="term" value="C:nuclear membrane"/>
    <property type="evidence" value="ECO:0007669"/>
    <property type="project" value="UniProtKB-SubCell"/>
</dbReference>
<evidence type="ECO:0000256" key="7">
    <source>
        <dbReference type="ARBA" id="ARBA00022927"/>
    </source>
</evidence>
<evidence type="ECO:0000256" key="12">
    <source>
        <dbReference type="ARBA" id="ARBA00023242"/>
    </source>
</evidence>
<evidence type="ECO:0000256" key="6">
    <source>
        <dbReference type="ARBA" id="ARBA00022816"/>
    </source>
</evidence>
<dbReference type="PANTHER" id="PTHR13269:SF6">
    <property type="entry name" value="NUCLEOPORIN NDC1"/>
    <property type="match status" value="1"/>
</dbReference>
<keyword evidence="8 13" id="KW-1133">Transmembrane helix</keyword>
<name>A0A2T9YWY5_9FUNG</name>
<feature type="transmembrane region" description="Helical" evidence="13">
    <location>
        <begin position="23"/>
        <end position="40"/>
    </location>
</feature>
<comment type="caution">
    <text evidence="14">The sequence shown here is derived from an EMBL/GenBank/DDBJ whole genome shotgun (WGS) entry which is preliminary data.</text>
</comment>
<dbReference type="GO" id="GO:0006999">
    <property type="term" value="P:nuclear pore organization"/>
    <property type="evidence" value="ECO:0007669"/>
    <property type="project" value="TreeGrafter"/>
</dbReference>
<evidence type="ECO:0000256" key="4">
    <source>
        <dbReference type="ARBA" id="ARBA00022448"/>
    </source>
</evidence>
<keyword evidence="5 13" id="KW-0812">Transmembrane</keyword>
<evidence type="ECO:0008006" key="16">
    <source>
        <dbReference type="Google" id="ProtNLM"/>
    </source>
</evidence>
<keyword evidence="10" id="KW-0906">Nuclear pore complex</keyword>
<evidence type="ECO:0000256" key="1">
    <source>
        <dbReference type="ARBA" id="ARBA00004232"/>
    </source>
</evidence>
<gene>
    <name evidence="14" type="ORF">BB561_000929</name>
</gene>
<evidence type="ECO:0000256" key="11">
    <source>
        <dbReference type="ARBA" id="ARBA00023136"/>
    </source>
</evidence>
<dbReference type="Proteomes" id="UP000245383">
    <property type="component" value="Unassembled WGS sequence"/>
</dbReference>
<accession>A0A2T9YWY5</accession>
<dbReference type="GO" id="GO:0051028">
    <property type="term" value="P:mRNA transport"/>
    <property type="evidence" value="ECO:0007669"/>
    <property type="project" value="UniProtKB-KW"/>
</dbReference>
<evidence type="ECO:0000256" key="9">
    <source>
        <dbReference type="ARBA" id="ARBA00023010"/>
    </source>
</evidence>
<organism evidence="14 15">
    <name type="scientific">Smittium simulii</name>
    <dbReference type="NCBI Taxonomy" id="133385"/>
    <lineage>
        <taxon>Eukaryota</taxon>
        <taxon>Fungi</taxon>
        <taxon>Fungi incertae sedis</taxon>
        <taxon>Zoopagomycota</taxon>
        <taxon>Kickxellomycotina</taxon>
        <taxon>Harpellomycetes</taxon>
        <taxon>Harpellales</taxon>
        <taxon>Legeriomycetaceae</taxon>
        <taxon>Smittium</taxon>
    </lineage>
</organism>
<keyword evidence="15" id="KW-1185">Reference proteome</keyword>
<evidence type="ECO:0000256" key="10">
    <source>
        <dbReference type="ARBA" id="ARBA00023132"/>
    </source>
</evidence>
<evidence type="ECO:0000256" key="8">
    <source>
        <dbReference type="ARBA" id="ARBA00022989"/>
    </source>
</evidence>
<dbReference type="STRING" id="133385.A0A2T9YWY5"/>
<evidence type="ECO:0000313" key="14">
    <source>
        <dbReference type="EMBL" id="PVU96814.1"/>
    </source>
</evidence>
<feature type="transmembrane region" description="Helical" evidence="13">
    <location>
        <begin position="104"/>
        <end position="127"/>
    </location>
</feature>
<keyword evidence="6" id="KW-0509">mRNA transport</keyword>
<dbReference type="GO" id="GO:0030674">
    <property type="term" value="F:protein-macromolecule adaptor activity"/>
    <property type="evidence" value="ECO:0007669"/>
    <property type="project" value="TreeGrafter"/>
</dbReference>
<keyword evidence="12" id="KW-0539">Nucleus</keyword>
<dbReference type="EMBL" id="MBFR01000023">
    <property type="protein sequence ID" value="PVU96814.1"/>
    <property type="molecule type" value="Genomic_DNA"/>
</dbReference>
<dbReference type="AlphaFoldDB" id="A0A2T9YWY5"/>
<feature type="transmembrane region" description="Helical" evidence="13">
    <location>
        <begin position="52"/>
        <end position="75"/>
    </location>
</feature>
<evidence type="ECO:0000256" key="13">
    <source>
        <dbReference type="SAM" id="Phobius"/>
    </source>
</evidence>
<dbReference type="Pfam" id="PF09531">
    <property type="entry name" value="Ndc1_Nup"/>
    <property type="match status" value="1"/>
</dbReference>
<dbReference type="OrthoDB" id="67850at2759"/>
<comment type="similarity">
    <text evidence="3">Belongs to the NDC1 family.</text>
</comment>
<proteinExistence type="inferred from homology"/>
<keyword evidence="9" id="KW-0811">Translocation</keyword>
<dbReference type="PANTHER" id="PTHR13269">
    <property type="entry name" value="NUCLEOPORIN NDC1"/>
    <property type="match status" value="1"/>
</dbReference>